<evidence type="ECO:0000259" key="5">
    <source>
        <dbReference type="Pfam" id="PF00535"/>
    </source>
</evidence>
<dbReference type="RefSeq" id="WP_046040397.1">
    <property type="nucleotide sequence ID" value="NZ_LACC01000014.1"/>
</dbReference>
<evidence type="ECO:0000256" key="2">
    <source>
        <dbReference type="ARBA" id="ARBA00022519"/>
    </source>
</evidence>
<feature type="domain" description="Glycosyltransferase 2-like" evidence="5">
    <location>
        <begin position="13"/>
        <end position="154"/>
    </location>
</feature>
<evidence type="ECO:0000256" key="1">
    <source>
        <dbReference type="ARBA" id="ARBA00006739"/>
    </source>
</evidence>
<dbReference type="AlphaFoldDB" id="A0A0F4TQC0"/>
<dbReference type="Proteomes" id="UP000033588">
    <property type="component" value="Unassembled WGS sequence"/>
</dbReference>
<dbReference type="PANTHER" id="PTHR43179:SF12">
    <property type="entry name" value="GALACTOFURANOSYLTRANSFERASE GLFT2"/>
    <property type="match status" value="1"/>
</dbReference>
<dbReference type="EMBL" id="LACC01000014">
    <property type="protein sequence ID" value="KJZ46200.1"/>
    <property type="molecule type" value="Genomic_DNA"/>
</dbReference>
<dbReference type="GO" id="GO:0016757">
    <property type="term" value="F:glycosyltransferase activity"/>
    <property type="evidence" value="ECO:0007669"/>
    <property type="project" value="UniProtKB-KW"/>
</dbReference>
<comment type="similarity">
    <text evidence="1">Belongs to the glycosyltransferase 2 family.</text>
</comment>
<name>A0A0F4TQC0_PSEFL</name>
<evidence type="ECO:0000313" key="6">
    <source>
        <dbReference type="EMBL" id="KJZ46200.1"/>
    </source>
</evidence>
<evidence type="ECO:0000256" key="4">
    <source>
        <dbReference type="ARBA" id="ARBA00022679"/>
    </source>
</evidence>
<dbReference type="SUPFAM" id="SSF53448">
    <property type="entry name" value="Nucleotide-diphospho-sugar transferases"/>
    <property type="match status" value="1"/>
</dbReference>
<dbReference type="Gene3D" id="3.90.550.10">
    <property type="entry name" value="Spore Coat Polysaccharide Biosynthesis Protein SpsA, Chain A"/>
    <property type="match status" value="1"/>
</dbReference>
<sequence>MGSVDTNAKPPFSIVLVNYKTPELTRICLELLQEHVQKAGIAVWVVDNGSADASVEYLRSLDWINLIERDAPTKEPGHIAHGKALDMALARVSTDYLFLMHTDTFVFDANVFAMMMEHCTKDQNVIAVGCTEQLNRGLPRTAWRFTSRLIKHHYRRLKQSLGLRSKEPKPYRETYVKSFCTLWNGRLMKQQGLHFQIDDRVPGYELQDRVIGLGYKVVFLSPGKIFKYLDHVQSGTVAAAGGYGQDHRRTKMYQDILKRFGATNSSMS</sequence>
<reference evidence="6 7" key="1">
    <citation type="submission" date="2015-03" db="EMBL/GenBank/DDBJ databases">
        <title>Comparative genomics of Pseudomonas insights into diversity of traits involved in vanlence and defense.</title>
        <authorList>
            <person name="Qin Y."/>
        </authorList>
    </citation>
    <scope>NUCLEOTIDE SEQUENCE [LARGE SCALE GENOMIC DNA]</scope>
    <source>
        <strain evidence="6 7">C8</strain>
    </source>
</reference>
<keyword evidence="4 6" id="KW-0808">Transferase</keyword>
<keyword evidence="2" id="KW-0997">Cell inner membrane</keyword>
<organism evidence="6 7">
    <name type="scientific">Pseudomonas fluorescens</name>
    <dbReference type="NCBI Taxonomy" id="294"/>
    <lineage>
        <taxon>Bacteria</taxon>
        <taxon>Pseudomonadati</taxon>
        <taxon>Pseudomonadota</taxon>
        <taxon>Gammaproteobacteria</taxon>
        <taxon>Pseudomonadales</taxon>
        <taxon>Pseudomonadaceae</taxon>
        <taxon>Pseudomonas</taxon>
    </lineage>
</organism>
<gene>
    <name evidence="6" type="ORF">VC35_12560</name>
</gene>
<dbReference type="Pfam" id="PF00535">
    <property type="entry name" value="Glycos_transf_2"/>
    <property type="match status" value="1"/>
</dbReference>
<dbReference type="PANTHER" id="PTHR43179">
    <property type="entry name" value="RHAMNOSYLTRANSFERASE WBBL"/>
    <property type="match status" value="1"/>
</dbReference>
<keyword evidence="3" id="KW-0328">Glycosyltransferase</keyword>
<dbReference type="InterPro" id="IPR001173">
    <property type="entry name" value="Glyco_trans_2-like"/>
</dbReference>
<keyword evidence="2" id="KW-1003">Cell membrane</keyword>
<dbReference type="PATRIC" id="fig|294.132.peg.1266"/>
<proteinExistence type="inferred from homology"/>
<evidence type="ECO:0000256" key="3">
    <source>
        <dbReference type="ARBA" id="ARBA00022676"/>
    </source>
</evidence>
<keyword evidence="2" id="KW-0472">Membrane</keyword>
<protein>
    <submittedName>
        <fullName evidence="6">Glycosyltransferase</fullName>
    </submittedName>
</protein>
<comment type="caution">
    <text evidence="6">The sequence shown here is derived from an EMBL/GenBank/DDBJ whole genome shotgun (WGS) entry which is preliminary data.</text>
</comment>
<dbReference type="OrthoDB" id="5785512at2"/>
<evidence type="ECO:0000313" key="7">
    <source>
        <dbReference type="Proteomes" id="UP000033588"/>
    </source>
</evidence>
<accession>A0A0F4TQC0</accession>
<dbReference type="InterPro" id="IPR029044">
    <property type="entry name" value="Nucleotide-diphossugar_trans"/>
</dbReference>